<comment type="subcellular location">
    <subcellularLocation>
        <location evidence="2 6">Cytoplasm</location>
    </subcellularLocation>
</comment>
<dbReference type="InterPro" id="IPR004405">
    <property type="entry name" value="TF_pelota"/>
</dbReference>
<evidence type="ECO:0000256" key="6">
    <source>
        <dbReference type="RuleBase" id="RU362019"/>
    </source>
</evidence>
<dbReference type="SUPFAM" id="SSF55315">
    <property type="entry name" value="L30e-like"/>
    <property type="match status" value="1"/>
</dbReference>
<dbReference type="VEuPathDB" id="TriTrypDB:TvY486_0701580"/>
<dbReference type="EMBL" id="HE573023">
    <property type="protein sequence ID" value="CCC48820.1"/>
    <property type="molecule type" value="Genomic_DNA"/>
</dbReference>
<dbReference type="InterPro" id="IPR005142">
    <property type="entry name" value="eRF1_3"/>
</dbReference>
<comment type="similarity">
    <text evidence="3 6">Belongs to the eukaryotic release factor 1 family. Pelota subfamily.</text>
</comment>
<dbReference type="GO" id="GO:0005737">
    <property type="term" value="C:cytoplasm"/>
    <property type="evidence" value="ECO:0007669"/>
    <property type="project" value="UniProtKB-SubCell"/>
</dbReference>
<dbReference type="NCBIfam" id="TIGR00111">
    <property type="entry name" value="pelota"/>
    <property type="match status" value="1"/>
</dbReference>
<dbReference type="Gene3D" id="3.30.420.60">
    <property type="entry name" value="eRF1 domain 2"/>
    <property type="match status" value="1"/>
</dbReference>
<dbReference type="GO" id="GO:0070651">
    <property type="term" value="P:nonfunctional rRNA decay"/>
    <property type="evidence" value="ECO:0007669"/>
    <property type="project" value="TreeGrafter"/>
</dbReference>
<evidence type="ECO:0000256" key="1">
    <source>
        <dbReference type="ARBA" id="ARBA00001968"/>
    </source>
</evidence>
<dbReference type="PANTHER" id="PTHR10853">
    <property type="entry name" value="PELOTA"/>
    <property type="match status" value="1"/>
</dbReference>
<dbReference type="InterPro" id="IPR029064">
    <property type="entry name" value="Ribosomal_eL30-like_sf"/>
</dbReference>
<dbReference type="AlphaFoldDB" id="G0TXX7"/>
<reference evidence="8" key="1">
    <citation type="journal article" date="2012" name="Proc. Natl. Acad. Sci. U.S.A.">
        <title>Antigenic diversity is generated by distinct evolutionary mechanisms in African trypanosome species.</title>
        <authorList>
            <person name="Jackson A.P."/>
            <person name="Berry A."/>
            <person name="Aslett M."/>
            <person name="Allison H.C."/>
            <person name="Burton P."/>
            <person name="Vavrova-Anderson J."/>
            <person name="Brown R."/>
            <person name="Browne H."/>
            <person name="Corton N."/>
            <person name="Hauser H."/>
            <person name="Gamble J."/>
            <person name="Gilderthorp R."/>
            <person name="Marcello L."/>
            <person name="McQuillan J."/>
            <person name="Otto T.D."/>
            <person name="Quail M.A."/>
            <person name="Sanders M.J."/>
            <person name="van Tonder A."/>
            <person name="Ginger M.L."/>
            <person name="Field M.C."/>
            <person name="Barry J.D."/>
            <person name="Hertz-Fowler C."/>
            <person name="Berriman M."/>
        </authorList>
    </citation>
    <scope>NUCLEOTIDE SEQUENCE</scope>
    <source>
        <strain evidence="8">Y486</strain>
    </source>
</reference>
<comment type="cofactor">
    <cofactor evidence="1 6">
        <name>a divalent metal cation</name>
        <dbReference type="ChEBI" id="CHEBI:60240"/>
    </cofactor>
</comment>
<dbReference type="Gene3D" id="3.30.1330.30">
    <property type="match status" value="1"/>
</dbReference>
<dbReference type="GO" id="GO:0071025">
    <property type="term" value="P:RNA surveillance"/>
    <property type="evidence" value="ECO:0007669"/>
    <property type="project" value="InterPro"/>
</dbReference>
<accession>G0TXX7</accession>
<name>G0TXX7_TRYVY</name>
<dbReference type="GO" id="GO:0070481">
    <property type="term" value="P:nuclear-transcribed mRNA catabolic process, non-stop decay"/>
    <property type="evidence" value="ECO:0007669"/>
    <property type="project" value="InterPro"/>
</dbReference>
<sequence length="405" mass="45378">MRLISRTVNPDGAVVVKVSVSTSEDLWHLYNIIVPGDEVRARTKRKVVKETSTGTRAAEVRTLTLQLLVEQTQFSPDELRIQGINTTESEHVKLGAHHTHSIHTLVPQDVTVVKKEWDEIIAERLKEACENESNADTVAVLMNNGTATVLFITPSLMYTKAKIEVAIAKKYKNDGTARDKSIQRFFKQVLDALCTHVEFDKVKLLLLCSPAYVREEFKAYVEAATAHAEAGKLRSLQKNMKKVVLVKVRDNTHDALREAFADSAVSSKMETTRCQDDIRLWQRFQDTMNDQPDCCVYTPHVVFQAAMMGAIGTLMVSDHVFRSESPTVRRFYLSLVNFVRQGGGKVSIFSSNHVTGEQLTQLGFVAAILHFPCPEHDDLEAVDNFICSEEAAAFIRENAPVRVCV</sequence>
<dbReference type="Gene3D" id="2.30.30.870">
    <property type="entry name" value="Pelota, domain A"/>
    <property type="match status" value="1"/>
</dbReference>
<keyword evidence="4 6" id="KW-0963">Cytoplasm</keyword>
<dbReference type="InterPro" id="IPR038069">
    <property type="entry name" value="Pelota/DOM34_N"/>
</dbReference>
<dbReference type="GO" id="GO:0070966">
    <property type="term" value="P:nuclear-transcribed mRNA catabolic process, no-go decay"/>
    <property type="evidence" value="ECO:0007669"/>
    <property type="project" value="InterPro"/>
</dbReference>
<dbReference type="GO" id="GO:0032790">
    <property type="term" value="P:ribosome disassembly"/>
    <property type="evidence" value="ECO:0007669"/>
    <property type="project" value="TreeGrafter"/>
</dbReference>
<dbReference type="FunFam" id="2.30.30.870:FF:000002">
    <property type="entry name" value="Protein pelota homolog"/>
    <property type="match status" value="1"/>
</dbReference>
<dbReference type="Pfam" id="PF26356">
    <property type="entry name" value="Pelota_N"/>
    <property type="match status" value="1"/>
</dbReference>
<dbReference type="SMART" id="SM01194">
    <property type="entry name" value="eRF1_1"/>
    <property type="match status" value="1"/>
</dbReference>
<dbReference type="InterPro" id="IPR042226">
    <property type="entry name" value="eFR1_2_sf"/>
</dbReference>
<protein>
    <recommendedName>
        <fullName evidence="6">Protein pelota homolog</fullName>
    </recommendedName>
</protein>
<evidence type="ECO:0000256" key="3">
    <source>
        <dbReference type="ARBA" id="ARBA00009504"/>
    </source>
</evidence>
<dbReference type="Pfam" id="PF03464">
    <property type="entry name" value="eRF1_2"/>
    <property type="match status" value="1"/>
</dbReference>
<dbReference type="Pfam" id="PF03465">
    <property type="entry name" value="eRF1_3"/>
    <property type="match status" value="1"/>
</dbReference>
<feature type="domain" description="eRF1/Pelota-like N-terminal" evidence="7">
    <location>
        <begin position="1"/>
        <end position="130"/>
    </location>
</feature>
<dbReference type="GO" id="GO:0046872">
    <property type="term" value="F:metal ion binding"/>
    <property type="evidence" value="ECO:0007669"/>
    <property type="project" value="UniProtKB-KW"/>
</dbReference>
<dbReference type="SUPFAM" id="SSF159065">
    <property type="entry name" value="Dom34/Pelota N-terminal domain-like"/>
    <property type="match status" value="1"/>
</dbReference>
<dbReference type="InterPro" id="IPR058547">
    <property type="entry name" value="Pelota_N"/>
</dbReference>
<evidence type="ECO:0000256" key="2">
    <source>
        <dbReference type="ARBA" id="ARBA00004496"/>
    </source>
</evidence>
<evidence type="ECO:0000256" key="5">
    <source>
        <dbReference type="ARBA" id="ARBA00022723"/>
    </source>
</evidence>
<dbReference type="InterPro" id="IPR005140">
    <property type="entry name" value="eRF1_Pelota-like_N"/>
</dbReference>
<evidence type="ECO:0000313" key="8">
    <source>
        <dbReference type="EMBL" id="CCC48820.1"/>
    </source>
</evidence>
<organism evidence="8">
    <name type="scientific">Trypanosoma vivax (strain Y486)</name>
    <dbReference type="NCBI Taxonomy" id="1055687"/>
    <lineage>
        <taxon>Eukaryota</taxon>
        <taxon>Discoba</taxon>
        <taxon>Euglenozoa</taxon>
        <taxon>Kinetoplastea</taxon>
        <taxon>Metakinetoplastina</taxon>
        <taxon>Trypanosomatida</taxon>
        <taxon>Trypanosomatidae</taxon>
        <taxon>Trypanosoma</taxon>
        <taxon>Duttonella</taxon>
    </lineage>
</organism>
<dbReference type="SUPFAM" id="SSF53137">
    <property type="entry name" value="Translational machinery components"/>
    <property type="match status" value="1"/>
</dbReference>
<evidence type="ECO:0000256" key="4">
    <source>
        <dbReference type="ARBA" id="ARBA00022490"/>
    </source>
</evidence>
<comment type="function">
    <text evidence="6">Component of the Pelota-HBS1L complex, a complex that recognizes stalled ribosomes and triggers the No-Go Decay (NGD) pathway. In the Pelota-HBS1L complex, pelo recognizes ribosomes stalled at the 3' end of an mRNA and engages stalled ribosomes by destabilizing mRNA in the mRNA channel.</text>
</comment>
<evidence type="ECO:0000259" key="7">
    <source>
        <dbReference type="SMART" id="SM01194"/>
    </source>
</evidence>
<proteinExistence type="inferred from homology"/>
<dbReference type="PANTHER" id="PTHR10853:SF0">
    <property type="entry name" value="PROTEIN PELOTA HOMOLOG"/>
    <property type="match status" value="1"/>
</dbReference>
<gene>
    <name evidence="8" type="ORF">TVY486_0701580</name>
</gene>
<dbReference type="InterPro" id="IPR005141">
    <property type="entry name" value="eRF1_2"/>
</dbReference>
<keyword evidence="5 6" id="KW-0479">Metal-binding</keyword>